<reference evidence="1" key="1">
    <citation type="submission" date="2020-08" db="EMBL/GenBank/DDBJ databases">
        <title>Genome public.</title>
        <authorList>
            <person name="Liu C."/>
            <person name="Sun Q."/>
        </authorList>
    </citation>
    <scope>NUCLEOTIDE SEQUENCE</scope>
    <source>
        <strain evidence="1">BX15</strain>
    </source>
</reference>
<accession>A0A923MIE8</accession>
<evidence type="ECO:0000313" key="2">
    <source>
        <dbReference type="Proteomes" id="UP000620327"/>
    </source>
</evidence>
<keyword evidence="2" id="KW-1185">Reference proteome</keyword>
<comment type="caution">
    <text evidence="1">The sequence shown here is derived from an EMBL/GenBank/DDBJ whole genome shotgun (WGS) entry which is preliminary data.</text>
</comment>
<dbReference type="AlphaFoldDB" id="A0A923MIE8"/>
<dbReference type="EMBL" id="JACOQI010000015">
    <property type="protein sequence ID" value="MBC5771297.1"/>
    <property type="molecule type" value="Genomic_DNA"/>
</dbReference>
<protein>
    <submittedName>
        <fullName evidence="1">Uncharacterized protein</fullName>
    </submittedName>
</protein>
<name>A0A923MIE8_9FIRM</name>
<gene>
    <name evidence="1" type="ORF">H8Z83_13415</name>
</gene>
<dbReference type="RefSeq" id="WP_108979711.1">
    <property type="nucleotide sequence ID" value="NZ_JACOQI010000015.1"/>
</dbReference>
<evidence type="ECO:0000313" key="1">
    <source>
        <dbReference type="EMBL" id="MBC5771297.1"/>
    </source>
</evidence>
<dbReference type="Proteomes" id="UP000620327">
    <property type="component" value="Unassembled WGS sequence"/>
</dbReference>
<sequence length="112" mass="12391">MGSNKKARVVLQFNEMDFRHRRALEILRQRPRSMSELVVSAILHYTSCPEVADEHSKEWIASTVKEIITEMISSGELQISAQTPAPETNGSSLAADDLAELGGVMGMFRTKG</sequence>
<organism evidence="1 2">
    <name type="scientific">Dysosmobacter segnis</name>
    <dbReference type="NCBI Taxonomy" id="2763042"/>
    <lineage>
        <taxon>Bacteria</taxon>
        <taxon>Bacillati</taxon>
        <taxon>Bacillota</taxon>
        <taxon>Clostridia</taxon>
        <taxon>Eubacteriales</taxon>
        <taxon>Oscillospiraceae</taxon>
        <taxon>Dysosmobacter</taxon>
    </lineage>
</organism>
<proteinExistence type="predicted"/>